<keyword evidence="11" id="KW-0547">Nucleotide-binding</keyword>
<keyword evidence="8" id="KW-0288">FMN</keyword>
<dbReference type="InterPro" id="IPR002606">
    <property type="entry name" value="Riboflavin_kinase_bac"/>
</dbReference>
<reference evidence="17" key="1">
    <citation type="submission" date="2020-05" db="EMBL/GenBank/DDBJ databases">
        <authorList>
            <person name="Chiriac C."/>
            <person name="Salcher M."/>
            <person name="Ghai R."/>
            <person name="Kavagutti S V."/>
        </authorList>
    </citation>
    <scope>NUCLEOTIDE SEQUENCE</scope>
</reference>
<dbReference type="AlphaFoldDB" id="A0A6J6TKQ8"/>
<dbReference type="InterPro" id="IPR023468">
    <property type="entry name" value="Riboflavin_kinase"/>
</dbReference>
<keyword evidence="10" id="KW-0548">Nucleotidyltransferase</keyword>
<dbReference type="EMBL" id="CAEZYU010000065">
    <property type="protein sequence ID" value="CAB4746949.1"/>
    <property type="molecule type" value="Genomic_DNA"/>
</dbReference>
<proteinExistence type="inferred from homology"/>
<evidence type="ECO:0000256" key="14">
    <source>
        <dbReference type="ARBA" id="ARBA00022840"/>
    </source>
</evidence>
<dbReference type="GO" id="GO:0003919">
    <property type="term" value="F:FMN adenylyltransferase activity"/>
    <property type="evidence" value="ECO:0007669"/>
    <property type="project" value="UniProtKB-EC"/>
</dbReference>
<evidence type="ECO:0000256" key="9">
    <source>
        <dbReference type="ARBA" id="ARBA00022679"/>
    </source>
</evidence>
<protein>
    <recommendedName>
        <fullName evidence="6">Bifunctional riboflavin kinase/FMN adenylyltransferase</fullName>
        <ecNumber evidence="4">2.7.1.26</ecNumber>
        <ecNumber evidence="5">2.7.7.2</ecNumber>
    </recommendedName>
</protein>
<comment type="pathway">
    <text evidence="1">Cofactor biosynthesis; FAD biosynthesis; FAD from FMN: step 1/1.</text>
</comment>
<dbReference type="PIRSF" id="PIRSF004491">
    <property type="entry name" value="FAD_Synth"/>
    <property type="match status" value="1"/>
</dbReference>
<feature type="domain" description="Riboflavin kinase" evidence="16">
    <location>
        <begin position="189"/>
        <end position="327"/>
    </location>
</feature>
<organism evidence="17">
    <name type="scientific">freshwater metagenome</name>
    <dbReference type="NCBI Taxonomy" id="449393"/>
    <lineage>
        <taxon>unclassified sequences</taxon>
        <taxon>metagenomes</taxon>
        <taxon>ecological metagenomes</taxon>
    </lineage>
</organism>
<evidence type="ECO:0000256" key="12">
    <source>
        <dbReference type="ARBA" id="ARBA00022777"/>
    </source>
</evidence>
<accession>A0A6J6TKQ8</accession>
<comment type="similarity">
    <text evidence="3">Belongs to the RibF family.</text>
</comment>
<gene>
    <name evidence="17" type="ORF">UFOPK2766_01418</name>
</gene>
<dbReference type="FunFam" id="2.40.30.30:FF:000003">
    <property type="entry name" value="Riboflavin biosynthesis protein"/>
    <property type="match status" value="1"/>
</dbReference>
<dbReference type="Gene3D" id="2.40.30.30">
    <property type="entry name" value="Riboflavin kinase-like"/>
    <property type="match status" value="1"/>
</dbReference>
<dbReference type="InterPro" id="IPR023465">
    <property type="entry name" value="Riboflavin_kinase_dom_sf"/>
</dbReference>
<keyword evidence="7" id="KW-0285">Flavoprotein</keyword>
<dbReference type="PANTHER" id="PTHR22749:SF6">
    <property type="entry name" value="RIBOFLAVIN KINASE"/>
    <property type="match status" value="1"/>
</dbReference>
<evidence type="ECO:0000256" key="3">
    <source>
        <dbReference type="ARBA" id="ARBA00010214"/>
    </source>
</evidence>
<dbReference type="SUPFAM" id="SSF82114">
    <property type="entry name" value="Riboflavin kinase-like"/>
    <property type="match status" value="1"/>
</dbReference>
<dbReference type="EC" id="2.7.1.26" evidence="4"/>
<dbReference type="PANTHER" id="PTHR22749">
    <property type="entry name" value="RIBOFLAVIN KINASE/FMN ADENYLYLTRANSFERASE"/>
    <property type="match status" value="1"/>
</dbReference>
<dbReference type="GO" id="GO:0009231">
    <property type="term" value="P:riboflavin biosynthetic process"/>
    <property type="evidence" value="ECO:0007669"/>
    <property type="project" value="InterPro"/>
</dbReference>
<evidence type="ECO:0000256" key="8">
    <source>
        <dbReference type="ARBA" id="ARBA00022643"/>
    </source>
</evidence>
<dbReference type="InterPro" id="IPR015864">
    <property type="entry name" value="FAD_synthase"/>
</dbReference>
<keyword evidence="13" id="KW-0274">FAD</keyword>
<keyword evidence="9" id="KW-0808">Transferase</keyword>
<dbReference type="InterPro" id="IPR014729">
    <property type="entry name" value="Rossmann-like_a/b/a_fold"/>
</dbReference>
<dbReference type="GO" id="GO:0008531">
    <property type="term" value="F:riboflavin kinase activity"/>
    <property type="evidence" value="ECO:0007669"/>
    <property type="project" value="UniProtKB-EC"/>
</dbReference>
<dbReference type="Gene3D" id="3.40.50.620">
    <property type="entry name" value="HUPs"/>
    <property type="match status" value="1"/>
</dbReference>
<dbReference type="CDD" id="cd02064">
    <property type="entry name" value="FAD_synthetase_N"/>
    <property type="match status" value="1"/>
</dbReference>
<evidence type="ECO:0000256" key="11">
    <source>
        <dbReference type="ARBA" id="ARBA00022741"/>
    </source>
</evidence>
<keyword evidence="15" id="KW-0511">Multifunctional enzyme</keyword>
<evidence type="ECO:0000256" key="10">
    <source>
        <dbReference type="ARBA" id="ARBA00022695"/>
    </source>
</evidence>
<dbReference type="NCBIfam" id="TIGR00083">
    <property type="entry name" value="ribF"/>
    <property type="match status" value="1"/>
</dbReference>
<evidence type="ECO:0000256" key="2">
    <source>
        <dbReference type="ARBA" id="ARBA00005201"/>
    </source>
</evidence>
<keyword evidence="12" id="KW-0418">Kinase</keyword>
<dbReference type="EC" id="2.7.7.2" evidence="5"/>
<dbReference type="UniPathway" id="UPA00277">
    <property type="reaction ID" value="UER00407"/>
</dbReference>
<evidence type="ECO:0000259" key="16">
    <source>
        <dbReference type="SMART" id="SM00904"/>
    </source>
</evidence>
<evidence type="ECO:0000256" key="15">
    <source>
        <dbReference type="ARBA" id="ARBA00023268"/>
    </source>
</evidence>
<dbReference type="InterPro" id="IPR015865">
    <property type="entry name" value="Riboflavin_kinase_bac/euk"/>
</dbReference>
<dbReference type="Pfam" id="PF01687">
    <property type="entry name" value="Flavokinase"/>
    <property type="match status" value="1"/>
</dbReference>
<dbReference type="Pfam" id="PF06574">
    <property type="entry name" value="FAD_syn"/>
    <property type="match status" value="1"/>
</dbReference>
<evidence type="ECO:0000256" key="1">
    <source>
        <dbReference type="ARBA" id="ARBA00004726"/>
    </source>
</evidence>
<dbReference type="GO" id="GO:0009398">
    <property type="term" value="P:FMN biosynthetic process"/>
    <property type="evidence" value="ECO:0007669"/>
    <property type="project" value="UniProtKB-UniPathway"/>
</dbReference>
<dbReference type="FunFam" id="3.40.50.620:FF:000021">
    <property type="entry name" value="Riboflavin biosynthesis protein"/>
    <property type="match status" value="1"/>
</dbReference>
<keyword evidence="14" id="KW-0067">ATP-binding</keyword>
<evidence type="ECO:0000313" key="17">
    <source>
        <dbReference type="EMBL" id="CAB4746949.1"/>
    </source>
</evidence>
<dbReference type="GO" id="GO:0005524">
    <property type="term" value="F:ATP binding"/>
    <property type="evidence" value="ECO:0007669"/>
    <property type="project" value="UniProtKB-KW"/>
</dbReference>
<sequence>MKILADTDVCPAPPEGSVVTIGAYDGVHLGHQAVIAEVRRRAQEAGQRSAVVTFDRHPAHVIRPDSAPLLLTDLEQKLELLAQTGIDYALVVRFDKERASESAEDFVESVLQRCLNARQIVVGEDFHFGFQRRGNVGLLNEMGQTLGFSVLGHKLVGLDGQAARDDAQVSSTAIRRALHEGRLVDANLMLGRSHEMRGTVVLGDQRGRSLGFPTANVAISDEMLMPADGIYAGWIERQRNVSAPASSGLGMAALPAAIYVGKRPTFYDDQAMTLLEVHVLDFAGDLYGEQVSVRFDHRLRADAKFASVAELTEQLQLDCEKARGLLGSPTLGGPTLGGLTR</sequence>
<name>A0A6J6TKQ8_9ZZZZ</name>
<dbReference type="SMART" id="SM00904">
    <property type="entry name" value="Flavokinase"/>
    <property type="match status" value="1"/>
</dbReference>
<dbReference type="SUPFAM" id="SSF52374">
    <property type="entry name" value="Nucleotidylyl transferase"/>
    <property type="match status" value="1"/>
</dbReference>
<evidence type="ECO:0000256" key="6">
    <source>
        <dbReference type="ARBA" id="ARBA00018483"/>
    </source>
</evidence>
<evidence type="ECO:0000256" key="4">
    <source>
        <dbReference type="ARBA" id="ARBA00012105"/>
    </source>
</evidence>
<evidence type="ECO:0000256" key="7">
    <source>
        <dbReference type="ARBA" id="ARBA00022630"/>
    </source>
</evidence>
<dbReference type="UniPathway" id="UPA00276">
    <property type="reaction ID" value="UER00406"/>
</dbReference>
<evidence type="ECO:0000256" key="5">
    <source>
        <dbReference type="ARBA" id="ARBA00012393"/>
    </source>
</evidence>
<evidence type="ECO:0000256" key="13">
    <source>
        <dbReference type="ARBA" id="ARBA00022827"/>
    </source>
</evidence>
<comment type="pathway">
    <text evidence="2">Cofactor biosynthesis; FMN biosynthesis; FMN from riboflavin (ATP route): step 1/1.</text>
</comment>
<dbReference type="NCBIfam" id="NF004160">
    <property type="entry name" value="PRK05627.1-3"/>
    <property type="match status" value="1"/>
</dbReference>
<dbReference type="GO" id="GO:0006747">
    <property type="term" value="P:FAD biosynthetic process"/>
    <property type="evidence" value="ECO:0007669"/>
    <property type="project" value="UniProtKB-UniPathway"/>
</dbReference>